<name>A0A8X6HV99_TRICU</name>
<protein>
    <submittedName>
        <fullName evidence="2">Alpha-tocopherol transfer protein-like</fullName>
    </submittedName>
</protein>
<dbReference type="GO" id="GO:0016020">
    <property type="term" value="C:membrane"/>
    <property type="evidence" value="ECO:0007669"/>
    <property type="project" value="TreeGrafter"/>
</dbReference>
<evidence type="ECO:0000259" key="1">
    <source>
        <dbReference type="PROSITE" id="PS50191"/>
    </source>
</evidence>
<dbReference type="Pfam" id="PF03765">
    <property type="entry name" value="CRAL_TRIO_N"/>
    <property type="match status" value="1"/>
</dbReference>
<comment type="caution">
    <text evidence="2">The sequence shown here is derived from an EMBL/GenBank/DDBJ whole genome shotgun (WGS) entry which is preliminary data.</text>
</comment>
<dbReference type="InterPro" id="IPR001251">
    <property type="entry name" value="CRAL-TRIO_dom"/>
</dbReference>
<dbReference type="InterPro" id="IPR036273">
    <property type="entry name" value="CRAL/TRIO_N_dom_sf"/>
</dbReference>
<gene>
    <name evidence="2" type="primary">TTPAL</name>
    <name evidence="2" type="ORF">TNCT_443461</name>
</gene>
<dbReference type="Gene3D" id="1.10.8.20">
    <property type="entry name" value="N-terminal domain of phosphatidylinositol transfer protein sec14p"/>
    <property type="match status" value="1"/>
</dbReference>
<dbReference type="InterPro" id="IPR036865">
    <property type="entry name" value="CRAL-TRIO_dom_sf"/>
</dbReference>
<dbReference type="Pfam" id="PF00650">
    <property type="entry name" value="CRAL_TRIO"/>
    <property type="match status" value="1"/>
</dbReference>
<feature type="domain" description="CRAL-TRIO" evidence="1">
    <location>
        <begin position="103"/>
        <end position="268"/>
    </location>
</feature>
<sequence length="293" mass="34561">MAAKYEEMMKEKGFLPYDLETLPAKFIQKAKEELGETDEIRRTALEQFKKRILEHKKLKSSTEDEFLIQFLRARKYDVDKSVELLSNYLNLGISYPDFFNNMDKEKMYKLASSGFVNVLPFRDNDGCLLLTMKMGNWDPEEFDVKVLFCTLTSILFCQRIYPMNQICGIRLIFDSKDYSFKQLRCFFPRYFRLVATALRNCLPVRFAGIHVVNEAVVFRKAWSFFKLLLSEKIKSRIFLHGDNMKDLHKYIPKELLPQEYGGDYTNYGNGNWITKEIDKIYDKFVAMVKICLS</sequence>
<accession>A0A8X6HV99</accession>
<organism evidence="2 3">
    <name type="scientific">Trichonephila clavata</name>
    <name type="common">Joro spider</name>
    <name type="synonym">Nephila clavata</name>
    <dbReference type="NCBI Taxonomy" id="2740835"/>
    <lineage>
        <taxon>Eukaryota</taxon>
        <taxon>Metazoa</taxon>
        <taxon>Ecdysozoa</taxon>
        <taxon>Arthropoda</taxon>
        <taxon>Chelicerata</taxon>
        <taxon>Arachnida</taxon>
        <taxon>Araneae</taxon>
        <taxon>Araneomorphae</taxon>
        <taxon>Entelegynae</taxon>
        <taxon>Araneoidea</taxon>
        <taxon>Nephilidae</taxon>
        <taxon>Trichonephila</taxon>
    </lineage>
</organism>
<dbReference type="CDD" id="cd00170">
    <property type="entry name" value="SEC14"/>
    <property type="match status" value="1"/>
</dbReference>
<dbReference type="SUPFAM" id="SSF52087">
    <property type="entry name" value="CRAL/TRIO domain"/>
    <property type="match status" value="1"/>
</dbReference>
<evidence type="ECO:0000313" key="3">
    <source>
        <dbReference type="Proteomes" id="UP000887116"/>
    </source>
</evidence>
<dbReference type="PANTHER" id="PTHR10174:SF208">
    <property type="entry name" value="CRAL-TRIO DOMAIN-CONTAINING PROTEIN DDB_G0278031"/>
    <property type="match status" value="1"/>
</dbReference>
<keyword evidence="3" id="KW-1185">Reference proteome</keyword>
<dbReference type="SMART" id="SM00516">
    <property type="entry name" value="SEC14"/>
    <property type="match status" value="1"/>
</dbReference>
<dbReference type="PANTHER" id="PTHR10174">
    <property type="entry name" value="ALPHA-TOCOPHEROL TRANSFER PROTEIN-RELATED"/>
    <property type="match status" value="1"/>
</dbReference>
<dbReference type="AlphaFoldDB" id="A0A8X6HV99"/>
<dbReference type="InterPro" id="IPR011074">
    <property type="entry name" value="CRAL/TRIO_N_dom"/>
</dbReference>
<evidence type="ECO:0000313" key="2">
    <source>
        <dbReference type="EMBL" id="GFR30722.1"/>
    </source>
</evidence>
<dbReference type="GO" id="GO:1902936">
    <property type="term" value="F:phosphatidylinositol bisphosphate binding"/>
    <property type="evidence" value="ECO:0007669"/>
    <property type="project" value="TreeGrafter"/>
</dbReference>
<dbReference type="Proteomes" id="UP000887116">
    <property type="component" value="Unassembled WGS sequence"/>
</dbReference>
<dbReference type="PRINTS" id="PR00180">
    <property type="entry name" value="CRETINALDHBP"/>
</dbReference>
<proteinExistence type="predicted"/>
<dbReference type="PROSITE" id="PS50191">
    <property type="entry name" value="CRAL_TRIO"/>
    <property type="match status" value="1"/>
</dbReference>
<dbReference type="Gene3D" id="3.40.525.10">
    <property type="entry name" value="CRAL-TRIO lipid binding domain"/>
    <property type="match status" value="1"/>
</dbReference>
<reference evidence="2" key="1">
    <citation type="submission" date="2020-07" db="EMBL/GenBank/DDBJ databases">
        <title>Multicomponent nature underlies the extraordinary mechanical properties of spider dragline silk.</title>
        <authorList>
            <person name="Kono N."/>
            <person name="Nakamura H."/>
            <person name="Mori M."/>
            <person name="Yoshida Y."/>
            <person name="Ohtoshi R."/>
            <person name="Malay A.D."/>
            <person name="Moran D.A.P."/>
            <person name="Tomita M."/>
            <person name="Numata K."/>
            <person name="Arakawa K."/>
        </authorList>
    </citation>
    <scope>NUCLEOTIDE SEQUENCE</scope>
</reference>
<dbReference type="OrthoDB" id="75724at2759"/>
<dbReference type="SUPFAM" id="SSF46938">
    <property type="entry name" value="CRAL/TRIO N-terminal domain"/>
    <property type="match status" value="1"/>
</dbReference>
<dbReference type="SMART" id="SM01100">
    <property type="entry name" value="CRAL_TRIO_N"/>
    <property type="match status" value="1"/>
</dbReference>
<dbReference type="EMBL" id="BMAO01019464">
    <property type="protein sequence ID" value="GFR30722.1"/>
    <property type="molecule type" value="Genomic_DNA"/>
</dbReference>